<name>A0A1F5L270_PENAI</name>
<feature type="region of interest" description="Disordered" evidence="1">
    <location>
        <begin position="1"/>
        <end position="21"/>
    </location>
</feature>
<proteinExistence type="predicted"/>
<feature type="compositionally biased region" description="Low complexity" evidence="1">
    <location>
        <begin position="1"/>
        <end position="13"/>
    </location>
</feature>
<dbReference type="GeneID" id="34582348"/>
<organism evidence="2 3">
    <name type="scientific">Penicillium arizonense</name>
    <dbReference type="NCBI Taxonomy" id="1835702"/>
    <lineage>
        <taxon>Eukaryota</taxon>
        <taxon>Fungi</taxon>
        <taxon>Dikarya</taxon>
        <taxon>Ascomycota</taxon>
        <taxon>Pezizomycotina</taxon>
        <taxon>Eurotiomycetes</taxon>
        <taxon>Eurotiomycetidae</taxon>
        <taxon>Eurotiales</taxon>
        <taxon>Aspergillaceae</taxon>
        <taxon>Penicillium</taxon>
    </lineage>
</organism>
<evidence type="ECO:0000313" key="2">
    <source>
        <dbReference type="EMBL" id="OGE47059.1"/>
    </source>
</evidence>
<accession>A0A1F5L270</accession>
<keyword evidence="3" id="KW-1185">Reference proteome</keyword>
<evidence type="ECO:0000313" key="3">
    <source>
        <dbReference type="Proteomes" id="UP000177622"/>
    </source>
</evidence>
<dbReference type="AlphaFoldDB" id="A0A1F5L270"/>
<dbReference type="RefSeq" id="XP_022482525.1">
    <property type="nucleotide sequence ID" value="XM_022637614.1"/>
</dbReference>
<reference evidence="2 3" key="1">
    <citation type="journal article" date="2016" name="Sci. Rep.">
        <title>Penicillium arizonense, a new, genome sequenced fungal species, reveals a high chemical diversity in secreted metabolites.</title>
        <authorList>
            <person name="Grijseels S."/>
            <person name="Nielsen J.C."/>
            <person name="Randelovic M."/>
            <person name="Nielsen J."/>
            <person name="Nielsen K.F."/>
            <person name="Workman M."/>
            <person name="Frisvad J.C."/>
        </authorList>
    </citation>
    <scope>NUCLEOTIDE SEQUENCE [LARGE SCALE GENOMIC DNA]</scope>
    <source>
        <strain evidence="2 3">CBS 141311</strain>
    </source>
</reference>
<comment type="caution">
    <text evidence="2">The sequence shown here is derived from an EMBL/GenBank/DDBJ whole genome shotgun (WGS) entry which is preliminary data.</text>
</comment>
<sequence length="40" mass="4318">MSKSPVSPSSEPPSRLDTRSPIFLLKCLRKSHSSGKSTST</sequence>
<evidence type="ECO:0000256" key="1">
    <source>
        <dbReference type="SAM" id="MobiDB-lite"/>
    </source>
</evidence>
<gene>
    <name evidence="2" type="ORF">PENARI_c069G03296</name>
</gene>
<dbReference type="Proteomes" id="UP000177622">
    <property type="component" value="Unassembled WGS sequence"/>
</dbReference>
<dbReference type="EMBL" id="LXJU01000069">
    <property type="protein sequence ID" value="OGE47059.1"/>
    <property type="molecule type" value="Genomic_DNA"/>
</dbReference>
<protein>
    <submittedName>
        <fullName evidence="2">Uncharacterized protein</fullName>
    </submittedName>
</protein>